<evidence type="ECO:0000313" key="12">
    <source>
        <dbReference type="Proteomes" id="UP001374579"/>
    </source>
</evidence>
<comment type="caution">
    <text evidence="11">The sequence shown here is derived from an EMBL/GenBank/DDBJ whole genome shotgun (WGS) entry which is preliminary data.</text>
</comment>
<accession>A0AAN9GA54</accession>
<keyword evidence="4 10" id="KW-0812">Transmembrane</keyword>
<dbReference type="PROSITE" id="PS01188">
    <property type="entry name" value="ELO"/>
    <property type="match status" value="1"/>
</dbReference>
<dbReference type="InterPro" id="IPR002076">
    <property type="entry name" value="ELO_fam"/>
</dbReference>
<dbReference type="PANTHER" id="PTHR11157:SF126">
    <property type="entry name" value="ELONGATION OF VERY LONG CHAIN FATTY ACIDS PROTEIN"/>
    <property type="match status" value="1"/>
</dbReference>
<gene>
    <name evidence="11" type="ORF">V1264_023527</name>
</gene>
<dbReference type="GO" id="GO:0005789">
    <property type="term" value="C:endoplasmic reticulum membrane"/>
    <property type="evidence" value="ECO:0007669"/>
    <property type="project" value="TreeGrafter"/>
</dbReference>
<comment type="subcellular location">
    <subcellularLocation>
        <location evidence="1">Membrane</location>
        <topology evidence="1">Multi-pass membrane protein</topology>
    </subcellularLocation>
</comment>
<keyword evidence="6 10" id="KW-1133">Transmembrane helix</keyword>
<feature type="transmembrane region" description="Helical" evidence="10">
    <location>
        <begin position="150"/>
        <end position="167"/>
    </location>
</feature>
<evidence type="ECO:0000256" key="2">
    <source>
        <dbReference type="ARBA" id="ARBA00022516"/>
    </source>
</evidence>
<feature type="transmembrane region" description="Helical" evidence="10">
    <location>
        <begin position="118"/>
        <end position="138"/>
    </location>
</feature>
<proteinExistence type="inferred from homology"/>
<dbReference type="GO" id="GO:0009922">
    <property type="term" value="F:fatty acid elongase activity"/>
    <property type="evidence" value="ECO:0007669"/>
    <property type="project" value="UniProtKB-EC"/>
</dbReference>
<dbReference type="PANTHER" id="PTHR11157">
    <property type="entry name" value="FATTY ACID ACYL TRANSFERASE-RELATED"/>
    <property type="match status" value="1"/>
</dbReference>
<keyword evidence="5 10" id="KW-0276">Fatty acid metabolism</keyword>
<evidence type="ECO:0000256" key="7">
    <source>
        <dbReference type="ARBA" id="ARBA00023098"/>
    </source>
</evidence>
<comment type="catalytic activity">
    <reaction evidence="10">
        <text>a very-long-chain acyl-CoA + malonyl-CoA + H(+) = a very-long-chain 3-oxoacyl-CoA + CO2 + CoA</text>
        <dbReference type="Rhea" id="RHEA:32727"/>
        <dbReference type="ChEBI" id="CHEBI:15378"/>
        <dbReference type="ChEBI" id="CHEBI:16526"/>
        <dbReference type="ChEBI" id="CHEBI:57287"/>
        <dbReference type="ChEBI" id="CHEBI:57384"/>
        <dbReference type="ChEBI" id="CHEBI:90725"/>
        <dbReference type="ChEBI" id="CHEBI:90736"/>
        <dbReference type="EC" id="2.3.1.199"/>
    </reaction>
</comment>
<evidence type="ECO:0000256" key="4">
    <source>
        <dbReference type="ARBA" id="ARBA00022692"/>
    </source>
</evidence>
<dbReference type="InterPro" id="IPR030457">
    <property type="entry name" value="ELO_CS"/>
</dbReference>
<feature type="transmembrane region" description="Helical" evidence="10">
    <location>
        <begin position="208"/>
        <end position="226"/>
    </location>
</feature>
<keyword evidence="3 10" id="KW-0808">Transferase</keyword>
<sequence length="268" mass="31212">MSVGVQTLETIKEWYNNTMAQADPRVLGFPLMQGPERLAMVIALYLLVVTQGPRVMSPFKPFELSRVLVVYNLLMVGLSTYIFTLCMTIIVGDGFNFVCDTVDRTLSGKYGSTLIYEAGWWFMFMKIIEFSDTMFFILRKKFGHVSFLHVYHHSTMAVMSWIGFKFVPGGQTIMYPTVNSFIHIVMYLYYGLAAMGPHMQKYLWWKRYLTMMQISQFVLLIAQTGINAMSPCEFPKIFSYTVFFYTITILILFLNFYRKAYLTKKKEQ</sequence>
<dbReference type="GO" id="GO:0019367">
    <property type="term" value="P:fatty acid elongation, saturated fatty acid"/>
    <property type="evidence" value="ECO:0007669"/>
    <property type="project" value="TreeGrafter"/>
</dbReference>
<organism evidence="11 12">
    <name type="scientific">Littorina saxatilis</name>
    <dbReference type="NCBI Taxonomy" id="31220"/>
    <lineage>
        <taxon>Eukaryota</taxon>
        <taxon>Metazoa</taxon>
        <taxon>Spiralia</taxon>
        <taxon>Lophotrochozoa</taxon>
        <taxon>Mollusca</taxon>
        <taxon>Gastropoda</taxon>
        <taxon>Caenogastropoda</taxon>
        <taxon>Littorinimorpha</taxon>
        <taxon>Littorinoidea</taxon>
        <taxon>Littorinidae</taxon>
        <taxon>Littorina</taxon>
    </lineage>
</organism>
<evidence type="ECO:0000256" key="5">
    <source>
        <dbReference type="ARBA" id="ARBA00022832"/>
    </source>
</evidence>
<protein>
    <recommendedName>
        <fullName evidence="10">Elongation of very long chain fatty acids protein</fullName>
        <ecNumber evidence="10">2.3.1.199</ecNumber>
    </recommendedName>
    <alternativeName>
        <fullName evidence="10">Very-long-chain 3-oxoacyl-CoA synthase</fullName>
    </alternativeName>
</protein>
<keyword evidence="9 10" id="KW-0275">Fatty acid biosynthesis</keyword>
<dbReference type="EC" id="2.3.1.199" evidence="10"/>
<evidence type="ECO:0000313" key="11">
    <source>
        <dbReference type="EMBL" id="KAK7100607.1"/>
    </source>
</evidence>
<dbReference type="Proteomes" id="UP001374579">
    <property type="component" value="Unassembled WGS sequence"/>
</dbReference>
<dbReference type="GO" id="GO:0034625">
    <property type="term" value="P:fatty acid elongation, monounsaturated fatty acid"/>
    <property type="evidence" value="ECO:0007669"/>
    <property type="project" value="TreeGrafter"/>
</dbReference>
<feature type="transmembrane region" description="Helical" evidence="10">
    <location>
        <begin position="68"/>
        <end position="98"/>
    </location>
</feature>
<dbReference type="GO" id="GO:0042761">
    <property type="term" value="P:very long-chain fatty acid biosynthetic process"/>
    <property type="evidence" value="ECO:0007669"/>
    <property type="project" value="TreeGrafter"/>
</dbReference>
<keyword evidence="12" id="KW-1185">Reference proteome</keyword>
<feature type="transmembrane region" description="Helical" evidence="10">
    <location>
        <begin position="238"/>
        <end position="257"/>
    </location>
</feature>
<feature type="transmembrane region" description="Helical" evidence="10">
    <location>
        <begin position="173"/>
        <end position="196"/>
    </location>
</feature>
<evidence type="ECO:0000256" key="9">
    <source>
        <dbReference type="ARBA" id="ARBA00023160"/>
    </source>
</evidence>
<keyword evidence="2 10" id="KW-0444">Lipid biosynthesis</keyword>
<reference evidence="11 12" key="1">
    <citation type="submission" date="2024-02" db="EMBL/GenBank/DDBJ databases">
        <title>Chromosome-scale genome assembly of the rough periwinkle Littorina saxatilis.</title>
        <authorList>
            <person name="De Jode A."/>
            <person name="Faria R."/>
            <person name="Formenti G."/>
            <person name="Sims Y."/>
            <person name="Smith T.P."/>
            <person name="Tracey A."/>
            <person name="Wood J.M.D."/>
            <person name="Zagrodzka Z.B."/>
            <person name="Johannesson K."/>
            <person name="Butlin R.K."/>
            <person name="Leder E.H."/>
        </authorList>
    </citation>
    <scope>NUCLEOTIDE SEQUENCE [LARGE SCALE GENOMIC DNA]</scope>
    <source>
        <strain evidence="11">Snail1</strain>
        <tissue evidence="11">Muscle</tissue>
    </source>
</reference>
<dbReference type="GO" id="GO:0034626">
    <property type="term" value="P:fatty acid elongation, polyunsaturated fatty acid"/>
    <property type="evidence" value="ECO:0007669"/>
    <property type="project" value="TreeGrafter"/>
</dbReference>
<evidence type="ECO:0000256" key="6">
    <source>
        <dbReference type="ARBA" id="ARBA00022989"/>
    </source>
</evidence>
<comment type="similarity">
    <text evidence="10">Belongs to the ELO family.</text>
</comment>
<evidence type="ECO:0000256" key="1">
    <source>
        <dbReference type="ARBA" id="ARBA00004141"/>
    </source>
</evidence>
<evidence type="ECO:0000256" key="10">
    <source>
        <dbReference type="RuleBase" id="RU361115"/>
    </source>
</evidence>
<dbReference type="EMBL" id="JBAMIC010000011">
    <property type="protein sequence ID" value="KAK7100607.1"/>
    <property type="molecule type" value="Genomic_DNA"/>
</dbReference>
<keyword evidence="8 10" id="KW-0472">Membrane</keyword>
<keyword evidence="7 10" id="KW-0443">Lipid metabolism</keyword>
<name>A0AAN9GA54_9CAEN</name>
<dbReference type="AlphaFoldDB" id="A0AAN9GA54"/>
<dbReference type="Pfam" id="PF01151">
    <property type="entry name" value="ELO"/>
    <property type="match status" value="1"/>
</dbReference>
<dbReference type="GO" id="GO:0030148">
    <property type="term" value="P:sphingolipid biosynthetic process"/>
    <property type="evidence" value="ECO:0007669"/>
    <property type="project" value="TreeGrafter"/>
</dbReference>
<evidence type="ECO:0000256" key="8">
    <source>
        <dbReference type="ARBA" id="ARBA00023136"/>
    </source>
</evidence>
<evidence type="ECO:0000256" key="3">
    <source>
        <dbReference type="ARBA" id="ARBA00022679"/>
    </source>
</evidence>